<evidence type="ECO:0000313" key="10">
    <source>
        <dbReference type="Proteomes" id="UP000708148"/>
    </source>
</evidence>
<evidence type="ECO:0000256" key="4">
    <source>
        <dbReference type="ARBA" id="ARBA00022679"/>
    </source>
</evidence>
<dbReference type="OrthoDB" id="20105at2759"/>
<dbReference type="PIRSF" id="PIRSF005461">
    <property type="entry name" value="23S_rRNA_mtase"/>
    <property type="match status" value="1"/>
</dbReference>
<sequence length="224" mass="24812">MSWSNKVLHDKFFKQAKKAGYVSRAAFKLKEIQDKHKIISPGGFVLDLGCAPGAWLQVACQELGPRKRGGLVLGVDIQDVKIPQKFCDDRVRVLQGDARDLTPQMLREHGPQGFDAVLSDMLPPTTGHAEIDVERSAELASVALHIAVGYLFDKFEEERPPTDESGVLKAKGSLVMKIFEGSGTGEIVADARKYFEKISRVRPQATRKTSREFYLVCKSRKPAG</sequence>
<dbReference type="Gene3D" id="3.40.50.150">
    <property type="entry name" value="Vaccinia Virus protein VP39"/>
    <property type="match status" value="1"/>
</dbReference>
<feature type="active site" description="Proton acceptor" evidence="7">
    <location>
        <position position="177"/>
    </location>
</feature>
<proteinExistence type="inferred from homology"/>
<dbReference type="EMBL" id="CAJHUC010000332">
    <property type="protein sequence ID" value="CAD7695331.1"/>
    <property type="molecule type" value="Genomic_DNA"/>
</dbReference>
<dbReference type="InterPro" id="IPR002877">
    <property type="entry name" value="RNA_MeTrfase_FtsJ_dom"/>
</dbReference>
<keyword evidence="10" id="KW-1185">Reference proteome</keyword>
<reference evidence="9" key="1">
    <citation type="submission" date="2020-12" db="EMBL/GenBank/DDBJ databases">
        <authorList>
            <person name="Iha C."/>
        </authorList>
    </citation>
    <scope>NUCLEOTIDE SEQUENCE</scope>
</reference>
<feature type="domain" description="Ribosomal RNA methyltransferase FtsJ" evidence="8">
    <location>
        <begin position="21"/>
        <end position="219"/>
    </location>
</feature>
<gene>
    <name evidence="9" type="ORF">OSTQU699_LOCUS692</name>
</gene>
<dbReference type="InterPro" id="IPR029063">
    <property type="entry name" value="SAM-dependent_MTases_sf"/>
</dbReference>
<evidence type="ECO:0000256" key="7">
    <source>
        <dbReference type="PIRSR" id="PIRSR005461-1"/>
    </source>
</evidence>
<dbReference type="SUPFAM" id="SSF53335">
    <property type="entry name" value="S-adenosyl-L-methionine-dependent methyltransferases"/>
    <property type="match status" value="1"/>
</dbReference>
<dbReference type="PANTHER" id="PTHR10920">
    <property type="entry name" value="RIBOSOMAL RNA METHYLTRANSFERASE"/>
    <property type="match status" value="1"/>
</dbReference>
<dbReference type="AlphaFoldDB" id="A0A8S1INY1"/>
<keyword evidence="3" id="KW-0489">Methyltransferase</keyword>
<name>A0A8S1INY1_9CHLO</name>
<dbReference type="PANTHER" id="PTHR10920:SF18">
    <property type="entry name" value="RRNA METHYLTRANSFERASE 2, MITOCHONDRIAL"/>
    <property type="match status" value="1"/>
</dbReference>
<accession>A0A8S1INY1</accession>
<dbReference type="HAMAP" id="MF_01547">
    <property type="entry name" value="RNA_methyltr_E"/>
    <property type="match status" value="1"/>
</dbReference>
<dbReference type="Proteomes" id="UP000708148">
    <property type="component" value="Unassembled WGS sequence"/>
</dbReference>
<comment type="similarity">
    <text evidence="1">Belongs to the class I-like SAM-binding methyltransferase superfamily. RNA methyltransferase RlmE family.</text>
</comment>
<evidence type="ECO:0000256" key="2">
    <source>
        <dbReference type="ARBA" id="ARBA00022552"/>
    </source>
</evidence>
<comment type="caution">
    <text evidence="9">The sequence shown here is derived from an EMBL/GenBank/DDBJ whole genome shotgun (WGS) entry which is preliminary data.</text>
</comment>
<protein>
    <recommendedName>
        <fullName evidence="6">rRNA methyltransferase 2, mitochondrial</fullName>
    </recommendedName>
</protein>
<organism evidence="9 10">
    <name type="scientific">Ostreobium quekettii</name>
    <dbReference type="NCBI Taxonomy" id="121088"/>
    <lineage>
        <taxon>Eukaryota</taxon>
        <taxon>Viridiplantae</taxon>
        <taxon>Chlorophyta</taxon>
        <taxon>core chlorophytes</taxon>
        <taxon>Ulvophyceae</taxon>
        <taxon>TCBD clade</taxon>
        <taxon>Bryopsidales</taxon>
        <taxon>Ostreobineae</taxon>
        <taxon>Ostreobiaceae</taxon>
        <taxon>Ostreobium</taxon>
    </lineage>
</organism>
<evidence type="ECO:0000313" key="9">
    <source>
        <dbReference type="EMBL" id="CAD7695331.1"/>
    </source>
</evidence>
<dbReference type="InterPro" id="IPR050082">
    <property type="entry name" value="RNA_methyltr_RlmE"/>
</dbReference>
<dbReference type="Pfam" id="PF01728">
    <property type="entry name" value="FtsJ"/>
    <property type="match status" value="1"/>
</dbReference>
<evidence type="ECO:0000256" key="5">
    <source>
        <dbReference type="ARBA" id="ARBA00022691"/>
    </source>
</evidence>
<keyword evidence="2" id="KW-0698">rRNA processing</keyword>
<dbReference type="GO" id="GO:0008650">
    <property type="term" value="F:rRNA (uridine-2'-O-)-methyltransferase activity"/>
    <property type="evidence" value="ECO:0007669"/>
    <property type="project" value="TreeGrafter"/>
</dbReference>
<evidence type="ECO:0000256" key="3">
    <source>
        <dbReference type="ARBA" id="ARBA00022603"/>
    </source>
</evidence>
<dbReference type="InterPro" id="IPR015507">
    <property type="entry name" value="rRNA-MeTfrase_E"/>
</dbReference>
<keyword evidence="5 7" id="KW-0949">S-adenosyl-L-methionine</keyword>
<evidence type="ECO:0000256" key="1">
    <source>
        <dbReference type="ARBA" id="ARBA00009258"/>
    </source>
</evidence>
<evidence type="ECO:0000259" key="8">
    <source>
        <dbReference type="Pfam" id="PF01728"/>
    </source>
</evidence>
<keyword evidence="4" id="KW-0808">Transferase</keyword>
<evidence type="ECO:0000256" key="6">
    <source>
        <dbReference type="ARBA" id="ARBA00041184"/>
    </source>
</evidence>